<evidence type="ECO:0000313" key="2">
    <source>
        <dbReference type="Proteomes" id="UP000018766"/>
    </source>
</evidence>
<keyword evidence="2" id="KW-1185">Reference proteome</keyword>
<protein>
    <submittedName>
        <fullName evidence="1">Uncharacterized protein</fullName>
    </submittedName>
</protein>
<dbReference type="AlphaFoldDB" id="V8G8A6"/>
<dbReference type="EMBL" id="AYSV01000020">
    <property type="protein sequence ID" value="ETD72764.1"/>
    <property type="molecule type" value="Genomic_DNA"/>
</dbReference>
<accession>V8G8A6</accession>
<name>V8G8A6_9BURK</name>
<sequence>MANPINTVMLYQGGNPQPQFPACGNTQRWACPLPTQIAGEYDRGSFTLGTVLQPAAIPFQAGNLDGAKAGVSVGLLVVPELHSFTQLFVHVDPDAPAGLGCCGGNSNTMAGVTFEVVGKLIDTVGCDDYASIVDRFEAGEDVTVPDALKNIDASIRGAYHAFLDTATTTSTTTEVPSDDPLRGDTNTTVSTTTVASGAFVPEAKPLF</sequence>
<reference evidence="1 2" key="1">
    <citation type="submission" date="2013-11" db="EMBL/GenBank/DDBJ databases">
        <title>Genomic analysis of Pelistega sp. HM-7.</title>
        <authorList>
            <person name="Kumbhare S.V."/>
            <person name="Shetty S.A."/>
            <person name="Sharma O."/>
            <person name="Dhotre D.P."/>
        </authorList>
    </citation>
    <scope>NUCLEOTIDE SEQUENCE [LARGE SCALE GENOMIC DNA]</scope>
    <source>
        <strain evidence="1 2">HM-7</strain>
    </source>
</reference>
<comment type="caution">
    <text evidence="1">The sequence shown here is derived from an EMBL/GenBank/DDBJ whole genome shotgun (WGS) entry which is preliminary data.</text>
</comment>
<proteinExistence type="predicted"/>
<dbReference type="RefSeq" id="WP_023949425.1">
    <property type="nucleotide sequence ID" value="NZ_AYSV01000020.1"/>
</dbReference>
<dbReference type="OrthoDB" id="9174718at2"/>
<gene>
    <name evidence="1" type="ORF">V757_02160</name>
</gene>
<evidence type="ECO:0000313" key="1">
    <source>
        <dbReference type="EMBL" id="ETD72764.1"/>
    </source>
</evidence>
<dbReference type="Proteomes" id="UP000018766">
    <property type="component" value="Unassembled WGS sequence"/>
</dbReference>
<organism evidence="1 2">
    <name type="scientific">Pelistega indica</name>
    <dbReference type="NCBI Taxonomy" id="1414851"/>
    <lineage>
        <taxon>Bacteria</taxon>
        <taxon>Pseudomonadati</taxon>
        <taxon>Pseudomonadota</taxon>
        <taxon>Betaproteobacteria</taxon>
        <taxon>Burkholderiales</taxon>
        <taxon>Alcaligenaceae</taxon>
        <taxon>Pelistega</taxon>
    </lineage>
</organism>